<keyword evidence="2" id="KW-1185">Reference proteome</keyword>
<comment type="caution">
    <text evidence="1">The sequence shown here is derived from an EMBL/GenBank/DDBJ whole genome shotgun (WGS) entry which is preliminary data.</text>
</comment>
<dbReference type="SUPFAM" id="SSF48452">
    <property type="entry name" value="TPR-like"/>
    <property type="match status" value="1"/>
</dbReference>
<dbReference type="Gene3D" id="1.25.40.10">
    <property type="entry name" value="Tetratricopeptide repeat domain"/>
    <property type="match status" value="1"/>
</dbReference>
<reference evidence="1" key="1">
    <citation type="submission" date="2022-03" db="EMBL/GenBank/DDBJ databases">
        <title>Streptomyces 7R015 and 7R016 isolated from Barleria lupulina in Thailand.</title>
        <authorList>
            <person name="Kanchanasin P."/>
            <person name="Phongsopitanun W."/>
            <person name="Tanasupawat S."/>
        </authorList>
    </citation>
    <scope>NUCLEOTIDE SEQUENCE</scope>
    <source>
        <strain evidence="1">7R016</strain>
    </source>
</reference>
<accession>A0ABS9X860</accession>
<organism evidence="1 2">
    <name type="scientific">Streptomyces spinosisporus</name>
    <dbReference type="NCBI Taxonomy" id="2927582"/>
    <lineage>
        <taxon>Bacteria</taxon>
        <taxon>Bacillati</taxon>
        <taxon>Actinomycetota</taxon>
        <taxon>Actinomycetes</taxon>
        <taxon>Kitasatosporales</taxon>
        <taxon>Streptomycetaceae</taxon>
        <taxon>Streptomyces</taxon>
    </lineage>
</organism>
<sequence>MAYGTGRAVQEAEQRVAEFRSLARTDPGTYEPELALALYALCQELRDTQAFVTAAFLERCDEAIALHRRLLGTNPASYPQLGILLGWRGFAEYRRGGHQQAVAFLEESVSLLRVVVRRIPGGKFDRQLPRALALLAYALQEVQDHAAALSAARECVSMWRELDSEPPYDVDGGLVGALHTLCQALQGAGRQRETLGPAEESVAISRVRLAANPGLDEERLLANGLDLQVAALVAHERWEEARAPAVEAVRLYAHVHRRGDHRGSVNYASARVNYAILLHRAGQISDAKYEASMAGMELLRRARDASDPAGAARVASQLAGLMNDLGMKRRSANFVAKMNARLQLRPRGRWRLFSNGRA</sequence>
<evidence type="ECO:0008006" key="3">
    <source>
        <dbReference type="Google" id="ProtNLM"/>
    </source>
</evidence>
<protein>
    <recommendedName>
        <fullName evidence="3">Tetratricopeptide repeat protein</fullName>
    </recommendedName>
</protein>
<evidence type="ECO:0000313" key="2">
    <source>
        <dbReference type="Proteomes" id="UP001165270"/>
    </source>
</evidence>
<gene>
    <name evidence="1" type="ORF">MQN93_00765</name>
</gene>
<dbReference type="EMBL" id="JALDAX010000001">
    <property type="protein sequence ID" value="MCI3238246.1"/>
    <property type="molecule type" value="Genomic_DNA"/>
</dbReference>
<evidence type="ECO:0000313" key="1">
    <source>
        <dbReference type="EMBL" id="MCI3238246.1"/>
    </source>
</evidence>
<proteinExistence type="predicted"/>
<dbReference type="RefSeq" id="WP_242707859.1">
    <property type="nucleotide sequence ID" value="NZ_JALDAX010000001.1"/>
</dbReference>
<dbReference type="Proteomes" id="UP001165270">
    <property type="component" value="Unassembled WGS sequence"/>
</dbReference>
<name>A0ABS9X860_9ACTN</name>
<dbReference type="InterPro" id="IPR011990">
    <property type="entry name" value="TPR-like_helical_dom_sf"/>
</dbReference>